<dbReference type="NCBIfam" id="TIGR02602">
    <property type="entry name" value="8TM_EpsH"/>
    <property type="match status" value="1"/>
</dbReference>
<comment type="subcellular location">
    <subcellularLocation>
        <location evidence="1">Cell membrane</location>
        <topology evidence="1">Multi-pass membrane protein</topology>
    </subcellularLocation>
</comment>
<feature type="transmembrane region" description="Helical" evidence="8">
    <location>
        <begin position="260"/>
        <end position="281"/>
    </location>
</feature>
<feature type="transmembrane region" description="Helical" evidence="8">
    <location>
        <begin position="79"/>
        <end position="96"/>
    </location>
</feature>
<dbReference type="Proteomes" id="UP000632828">
    <property type="component" value="Unassembled WGS sequence"/>
</dbReference>
<dbReference type="NCBIfam" id="TIGR04178">
    <property type="entry name" value="exo_archaeo"/>
    <property type="match status" value="1"/>
</dbReference>
<evidence type="ECO:0000313" key="10">
    <source>
        <dbReference type="EMBL" id="MBD1399327.1"/>
    </source>
</evidence>
<dbReference type="Pfam" id="PF11984">
    <property type="entry name" value="DUF3485"/>
    <property type="match status" value="1"/>
</dbReference>
<comment type="caution">
    <text evidence="10">The sequence shown here is derived from an EMBL/GenBank/DDBJ whole genome shotgun (WGS) entry which is preliminary data.</text>
</comment>
<keyword evidence="2" id="KW-1003">Cell membrane</keyword>
<feature type="transmembrane region" description="Helical" evidence="8">
    <location>
        <begin position="222"/>
        <end position="248"/>
    </location>
</feature>
<dbReference type="GO" id="GO:0005886">
    <property type="term" value="C:plasma membrane"/>
    <property type="evidence" value="ECO:0007669"/>
    <property type="project" value="UniProtKB-SubCell"/>
</dbReference>
<evidence type="ECO:0000256" key="3">
    <source>
        <dbReference type="ARBA" id="ARBA00022670"/>
    </source>
</evidence>
<dbReference type="InterPro" id="IPR013426">
    <property type="entry name" value="EpsH-like"/>
</dbReference>
<keyword evidence="5" id="KW-0378">Hydrolase</keyword>
<keyword evidence="11" id="KW-1185">Reference proteome</keyword>
<dbReference type="RefSeq" id="WP_191153594.1">
    <property type="nucleotide sequence ID" value="NZ_JACWUN010000001.1"/>
</dbReference>
<evidence type="ECO:0000313" key="11">
    <source>
        <dbReference type="Proteomes" id="UP000632828"/>
    </source>
</evidence>
<dbReference type="EMBL" id="JACWUN010000001">
    <property type="protein sequence ID" value="MBD1399327.1"/>
    <property type="molecule type" value="Genomic_DNA"/>
</dbReference>
<name>A0A8J6QWQ6_9BACT</name>
<evidence type="ECO:0000256" key="2">
    <source>
        <dbReference type="ARBA" id="ARBA00022475"/>
    </source>
</evidence>
<evidence type="ECO:0000256" key="4">
    <source>
        <dbReference type="ARBA" id="ARBA00022692"/>
    </source>
</evidence>
<evidence type="ECO:0000256" key="1">
    <source>
        <dbReference type="ARBA" id="ARBA00004651"/>
    </source>
</evidence>
<feature type="transmembrane region" description="Helical" evidence="8">
    <location>
        <begin position="318"/>
        <end position="338"/>
    </location>
</feature>
<feature type="transmembrane region" description="Helical" evidence="8">
    <location>
        <begin position="195"/>
        <end position="215"/>
    </location>
</feature>
<feature type="transmembrane region" description="Helical" evidence="8">
    <location>
        <begin position="22"/>
        <end position="45"/>
    </location>
</feature>
<evidence type="ECO:0000256" key="5">
    <source>
        <dbReference type="ARBA" id="ARBA00022801"/>
    </source>
</evidence>
<dbReference type="GO" id="GO:0008233">
    <property type="term" value="F:peptidase activity"/>
    <property type="evidence" value="ECO:0007669"/>
    <property type="project" value="UniProtKB-KW"/>
</dbReference>
<evidence type="ECO:0000256" key="8">
    <source>
        <dbReference type="SAM" id="Phobius"/>
    </source>
</evidence>
<evidence type="ECO:0000259" key="9">
    <source>
        <dbReference type="Pfam" id="PF11984"/>
    </source>
</evidence>
<evidence type="ECO:0000256" key="6">
    <source>
        <dbReference type="ARBA" id="ARBA00022989"/>
    </source>
</evidence>
<dbReference type="InterPro" id="IPR014263">
    <property type="entry name" value="Methanolan_biosynth_EpsI"/>
</dbReference>
<accession>A0A8J6QWQ6</accession>
<keyword evidence="3" id="KW-0645">Protease</keyword>
<keyword evidence="4 8" id="KW-0812">Transmembrane</keyword>
<feature type="domain" description="Methanolan biosynthesis EpsI" evidence="9">
    <location>
        <begin position="322"/>
        <end position="490"/>
    </location>
</feature>
<reference evidence="10" key="1">
    <citation type="submission" date="2020-09" db="EMBL/GenBank/DDBJ databases">
        <title>Pelobacter alkaliphilus sp. nov., a novel anaerobic arsenate-reducing bacterium from terrestrial mud volcano.</title>
        <authorList>
            <person name="Khomyakova M.A."/>
            <person name="Merkel A.Y."/>
            <person name="Slobodkin A.I."/>
        </authorList>
    </citation>
    <scope>NUCLEOTIDE SEQUENCE</scope>
    <source>
        <strain evidence="10">M08fum</strain>
    </source>
</reference>
<evidence type="ECO:0000256" key="7">
    <source>
        <dbReference type="ARBA" id="ARBA00023136"/>
    </source>
</evidence>
<sequence length="507" mass="56972">MTETVPEIDQHRQIAPRRITSALLLFVGFVALFYDVIIYTFYKWFTPEGNHWPLILGAALYIVWLKRDDIRRLPQHPNLMVGTLMMAGGCFMLFAAKLSNTIVAQQLAVIPVLLGGVLLLRGFSWFKALFIPICYLIFQTGIPWWALGKFSIYLQLSAAWLATNMIGWSGMPVILSGTIIDLPHIALEVAPECAGVSNIVSLISLSIFLGFVLQLSVYKKALIVLLSIPVGIFANGVRIALIGFYAVYNKGADLHGPYETMGMSLIFFFGMLLLFLIGHLIKGKKVMPVALEQDAVDEVDDIPPLQITADSRGGRRHLVAACLLASLLVPTLAMMHLYHLRPVTPPASFATFPLEIGDFYGEDAFWVDERIRPFSADDELIRVYTDPSDNRFALYVGYFAEQDRDKKVVDYRRSWMFDGAGRYPVVTDSGTEFINKRDEEGNSLYFWYILADRIVTDSLTGKVLTFWDGLTNRKTNGAVIIIQSRSGEEAVRPFVQEMMIHVQGYIQ</sequence>
<gene>
    <name evidence="10" type="primary">epsI</name>
    <name evidence="10" type="ORF">ICT70_01430</name>
</gene>
<dbReference type="InterPro" id="IPR019127">
    <property type="entry name" value="Exosortase"/>
</dbReference>
<feature type="transmembrane region" description="Helical" evidence="8">
    <location>
        <begin position="108"/>
        <end position="138"/>
    </location>
</feature>
<keyword evidence="6 8" id="KW-1133">Transmembrane helix</keyword>
<protein>
    <submittedName>
        <fullName evidence="10">EpsI family protein</fullName>
    </submittedName>
</protein>
<dbReference type="GO" id="GO:0006508">
    <property type="term" value="P:proteolysis"/>
    <property type="evidence" value="ECO:0007669"/>
    <property type="project" value="UniProtKB-KW"/>
</dbReference>
<dbReference type="Pfam" id="PF09721">
    <property type="entry name" value="Exosortase_EpsH"/>
    <property type="match status" value="1"/>
</dbReference>
<feature type="transmembrane region" description="Helical" evidence="8">
    <location>
        <begin position="150"/>
        <end position="175"/>
    </location>
</feature>
<keyword evidence="7 8" id="KW-0472">Membrane</keyword>
<dbReference type="AlphaFoldDB" id="A0A8J6QWQ6"/>
<proteinExistence type="predicted"/>
<dbReference type="InterPro" id="IPR026392">
    <property type="entry name" value="Exo/Archaeosortase_dom"/>
</dbReference>
<organism evidence="10 11">
    <name type="scientific">Pelovirga terrestris</name>
    <dbReference type="NCBI Taxonomy" id="2771352"/>
    <lineage>
        <taxon>Bacteria</taxon>
        <taxon>Pseudomonadati</taxon>
        <taxon>Thermodesulfobacteriota</taxon>
        <taxon>Desulfuromonadia</taxon>
        <taxon>Geobacterales</taxon>
        <taxon>Geobacteraceae</taxon>
        <taxon>Pelovirga</taxon>
    </lineage>
</organism>
<dbReference type="NCBIfam" id="TIGR02914">
    <property type="entry name" value="EpsI_fam"/>
    <property type="match status" value="1"/>
</dbReference>